<reference evidence="1" key="1">
    <citation type="submission" date="2021-01" db="EMBL/GenBank/DDBJ databases">
        <authorList>
            <person name="Corre E."/>
            <person name="Pelletier E."/>
            <person name="Niang G."/>
            <person name="Scheremetjew M."/>
            <person name="Finn R."/>
            <person name="Kale V."/>
            <person name="Holt S."/>
            <person name="Cochrane G."/>
            <person name="Meng A."/>
            <person name="Brown T."/>
            <person name="Cohen L."/>
        </authorList>
    </citation>
    <scope>NUCLEOTIDE SEQUENCE</scope>
    <source>
        <strain evidence="1">CCMP125</strain>
    </source>
</reference>
<accession>A0A7S2YGJ5</accession>
<sequence length="220" mass="24463">MKARTLNPLKLMKKQSKRNGKPRFIDDEDTVASSASFSIDDSNHTKSSSIRTHSLFSVSFDETQNSVHECASAQLSPQEIAEELWYTPSECEGMKQANAFTVKTLRRTANLSGSSSAYFCALNQMYQACASNGQEVISQAQQEALQTQLQLQPTRVGLESKMIKTDKSAQRHALLHLIYNLAQEHSELSSEQLAIQMARECQKITQPSQTFAAQVALARC</sequence>
<name>A0A7S2YGJ5_9STRA</name>
<dbReference type="EMBL" id="HBHT01024026">
    <property type="protein sequence ID" value="CAD9975085.1"/>
    <property type="molecule type" value="Transcribed_RNA"/>
</dbReference>
<gene>
    <name evidence="1" type="ORF">APAL1065_LOCUS16138</name>
</gene>
<protein>
    <submittedName>
        <fullName evidence="1">Uncharacterized protein</fullName>
    </submittedName>
</protein>
<dbReference type="AlphaFoldDB" id="A0A7S2YGJ5"/>
<proteinExistence type="predicted"/>
<evidence type="ECO:0000313" key="1">
    <source>
        <dbReference type="EMBL" id="CAD9975085.1"/>
    </source>
</evidence>
<organism evidence="1">
    <name type="scientific">Entomoneis paludosa</name>
    <dbReference type="NCBI Taxonomy" id="265537"/>
    <lineage>
        <taxon>Eukaryota</taxon>
        <taxon>Sar</taxon>
        <taxon>Stramenopiles</taxon>
        <taxon>Ochrophyta</taxon>
        <taxon>Bacillariophyta</taxon>
        <taxon>Bacillariophyceae</taxon>
        <taxon>Bacillariophycidae</taxon>
        <taxon>Entomoneidaceae</taxon>
        <taxon>Entomoneis</taxon>
    </lineage>
</organism>